<evidence type="ECO:0000256" key="6">
    <source>
        <dbReference type="SAM" id="Phobius"/>
    </source>
</evidence>
<dbReference type="PANTHER" id="PTHR11706:SF33">
    <property type="entry name" value="NATURAL RESISTANCE-ASSOCIATED MACROPHAGE PROTEIN 2"/>
    <property type="match status" value="1"/>
</dbReference>
<reference evidence="8" key="1">
    <citation type="submission" date="2016-10" db="EMBL/GenBank/DDBJ databases">
        <authorList>
            <person name="Varghese N."/>
            <person name="Submissions S."/>
        </authorList>
    </citation>
    <scope>NUCLEOTIDE SEQUENCE [LARGE SCALE GENOMIC DNA]</scope>
    <source>
        <strain evidence="8">CGMCC 1.8981</strain>
    </source>
</reference>
<evidence type="ECO:0000256" key="5">
    <source>
        <dbReference type="ARBA" id="ARBA00023136"/>
    </source>
</evidence>
<feature type="transmembrane region" description="Helical" evidence="6">
    <location>
        <begin position="21"/>
        <end position="41"/>
    </location>
</feature>
<dbReference type="Pfam" id="PF01566">
    <property type="entry name" value="Nramp"/>
    <property type="match status" value="1"/>
</dbReference>
<accession>A0A1H6G5X2</accession>
<dbReference type="PANTHER" id="PTHR11706">
    <property type="entry name" value="SOLUTE CARRIER PROTEIN FAMILY 11 MEMBER"/>
    <property type="match status" value="1"/>
</dbReference>
<comment type="subcellular location">
    <subcellularLocation>
        <location evidence="1">Membrane</location>
        <topology evidence="1">Multi-pass membrane protein</topology>
    </subcellularLocation>
</comment>
<dbReference type="EMBL" id="FNWL01000005">
    <property type="protein sequence ID" value="SEH17982.1"/>
    <property type="molecule type" value="Genomic_DNA"/>
</dbReference>
<keyword evidence="8" id="KW-1185">Reference proteome</keyword>
<protein>
    <submittedName>
        <fullName evidence="7">Mn2+ and Fe2+ transporters of the NRAMP family</fullName>
    </submittedName>
</protein>
<dbReference type="AlphaFoldDB" id="A0A1H6G5X2"/>
<evidence type="ECO:0000256" key="3">
    <source>
        <dbReference type="ARBA" id="ARBA00022692"/>
    </source>
</evidence>
<dbReference type="GO" id="GO:0034755">
    <property type="term" value="P:iron ion transmembrane transport"/>
    <property type="evidence" value="ECO:0007669"/>
    <property type="project" value="TreeGrafter"/>
</dbReference>
<feature type="transmembrane region" description="Helical" evidence="6">
    <location>
        <begin position="153"/>
        <end position="171"/>
    </location>
</feature>
<proteinExistence type="predicted"/>
<feature type="transmembrane region" description="Helical" evidence="6">
    <location>
        <begin position="354"/>
        <end position="377"/>
    </location>
</feature>
<dbReference type="GO" id="GO:0005886">
    <property type="term" value="C:plasma membrane"/>
    <property type="evidence" value="ECO:0007669"/>
    <property type="project" value="TreeGrafter"/>
</dbReference>
<feature type="transmembrane region" description="Helical" evidence="6">
    <location>
        <begin position="47"/>
        <end position="66"/>
    </location>
</feature>
<evidence type="ECO:0000256" key="2">
    <source>
        <dbReference type="ARBA" id="ARBA00022448"/>
    </source>
</evidence>
<dbReference type="GO" id="GO:0015086">
    <property type="term" value="F:cadmium ion transmembrane transporter activity"/>
    <property type="evidence" value="ECO:0007669"/>
    <property type="project" value="TreeGrafter"/>
</dbReference>
<gene>
    <name evidence="7" type="ORF">SAMN04487967_3510</name>
</gene>
<feature type="transmembrane region" description="Helical" evidence="6">
    <location>
        <begin position="191"/>
        <end position="212"/>
    </location>
</feature>
<evidence type="ECO:0000313" key="8">
    <source>
        <dbReference type="Proteomes" id="UP000199112"/>
    </source>
</evidence>
<evidence type="ECO:0000256" key="1">
    <source>
        <dbReference type="ARBA" id="ARBA00004141"/>
    </source>
</evidence>
<dbReference type="GO" id="GO:0005384">
    <property type="term" value="F:manganese ion transmembrane transporter activity"/>
    <property type="evidence" value="ECO:0007669"/>
    <property type="project" value="TreeGrafter"/>
</dbReference>
<feature type="transmembrane region" description="Helical" evidence="6">
    <location>
        <begin position="389"/>
        <end position="411"/>
    </location>
</feature>
<sequence length="423" mass="44662">MGATKSVPEQLADELSKAIGEYGLAFVMVASYFGSGSVFIASQAGVMHGYTLLWAVVGAVLLGIMAQDMSARLGIHGEPLMVFVRRKLGRVLATGIAVFLSIGCIAWCLGLVAAVGAGVSFLTGGAIAWQPVAIVTTVLAIGVGLLDYQRIEQLMVVMMLSLMVLYLVVAGPSNPDLGAVALGFVPTSDTLGALTIAAGLLGTTALWPNFFLESILVEEKGWADESDVSNARRDLTIGFTVGGITTVAILIVAAAILRPMGYTELESFITPGEALVEVFGTWAMVLFVAGVTVAAFNSIIPIMWTPAYIVPQAMDIDVDQGTRAFKLVFVAVTATGFASPLVSHLLDLQVVDMVILFPTYNGIFGLPLAALLLYWAVNDRETMGQHRNTTALNVVNAFLVLLAFVLAVFAVQDFLEVLFGGGF</sequence>
<organism evidence="7 8">
    <name type="scientific">Natronorubrum sediminis</name>
    <dbReference type="NCBI Taxonomy" id="640943"/>
    <lineage>
        <taxon>Archaea</taxon>
        <taxon>Methanobacteriati</taxon>
        <taxon>Methanobacteriota</taxon>
        <taxon>Stenosarchaea group</taxon>
        <taxon>Halobacteria</taxon>
        <taxon>Halobacteriales</taxon>
        <taxon>Natrialbaceae</taxon>
        <taxon>Natronorubrum</taxon>
    </lineage>
</organism>
<dbReference type="OrthoDB" id="214005at2157"/>
<feature type="transmembrane region" description="Helical" evidence="6">
    <location>
        <begin position="235"/>
        <end position="258"/>
    </location>
</feature>
<feature type="transmembrane region" description="Helical" evidence="6">
    <location>
        <begin position="324"/>
        <end position="342"/>
    </location>
</feature>
<name>A0A1H6G5X2_9EURY</name>
<dbReference type="RefSeq" id="WP_090508240.1">
    <property type="nucleotide sequence ID" value="NZ_FNWL01000005.1"/>
</dbReference>
<feature type="transmembrane region" description="Helical" evidence="6">
    <location>
        <begin position="91"/>
        <end position="115"/>
    </location>
</feature>
<keyword evidence="2" id="KW-0813">Transport</keyword>
<evidence type="ECO:0000256" key="4">
    <source>
        <dbReference type="ARBA" id="ARBA00022989"/>
    </source>
</evidence>
<dbReference type="InterPro" id="IPR001046">
    <property type="entry name" value="NRAMP_fam"/>
</dbReference>
<dbReference type="Proteomes" id="UP000199112">
    <property type="component" value="Unassembled WGS sequence"/>
</dbReference>
<feature type="transmembrane region" description="Helical" evidence="6">
    <location>
        <begin position="127"/>
        <end position="146"/>
    </location>
</feature>
<keyword evidence="5 6" id="KW-0472">Membrane</keyword>
<keyword evidence="4 6" id="KW-1133">Transmembrane helix</keyword>
<keyword evidence="3 6" id="KW-0812">Transmembrane</keyword>
<feature type="transmembrane region" description="Helical" evidence="6">
    <location>
        <begin position="278"/>
        <end position="304"/>
    </location>
</feature>
<evidence type="ECO:0000313" key="7">
    <source>
        <dbReference type="EMBL" id="SEH17982.1"/>
    </source>
</evidence>